<feature type="domain" description="Cyclin C-terminal" evidence="6">
    <location>
        <begin position="234"/>
        <end position="388"/>
    </location>
</feature>
<dbReference type="PANTHER" id="PTHR10177">
    <property type="entry name" value="CYCLINS"/>
    <property type="match status" value="1"/>
</dbReference>
<dbReference type="InterPro" id="IPR039361">
    <property type="entry name" value="Cyclin"/>
</dbReference>
<dbReference type="InterPro" id="IPR036915">
    <property type="entry name" value="Cyclin-like_sf"/>
</dbReference>
<dbReference type="Proteomes" id="UP000612055">
    <property type="component" value="Unassembled WGS sequence"/>
</dbReference>
<dbReference type="InterPro" id="IPR048258">
    <property type="entry name" value="Cyclins_cyclin-box"/>
</dbReference>
<name>A0A835XMK8_9CHLO</name>
<dbReference type="SMART" id="SM01332">
    <property type="entry name" value="Cyclin_C"/>
    <property type="match status" value="1"/>
</dbReference>
<keyword evidence="3" id="KW-0131">Cell cycle</keyword>
<evidence type="ECO:0000313" key="8">
    <source>
        <dbReference type="Proteomes" id="UP000612055"/>
    </source>
</evidence>
<evidence type="ECO:0000256" key="4">
    <source>
        <dbReference type="RuleBase" id="RU000383"/>
    </source>
</evidence>
<dbReference type="OrthoDB" id="2013528at2759"/>
<dbReference type="EMBL" id="JAEHOE010000117">
    <property type="protein sequence ID" value="KAG2486097.1"/>
    <property type="molecule type" value="Genomic_DNA"/>
</dbReference>
<comment type="caution">
    <text evidence="7">The sequence shown here is derived from an EMBL/GenBank/DDBJ whole genome shotgun (WGS) entry which is preliminary data.</text>
</comment>
<dbReference type="PROSITE" id="PS00292">
    <property type="entry name" value="CYCLINS"/>
    <property type="match status" value="1"/>
</dbReference>
<proteinExistence type="inferred from homology"/>
<evidence type="ECO:0000259" key="6">
    <source>
        <dbReference type="SMART" id="SM01332"/>
    </source>
</evidence>
<organism evidence="7 8">
    <name type="scientific">Edaphochlamys debaryana</name>
    <dbReference type="NCBI Taxonomy" id="47281"/>
    <lineage>
        <taxon>Eukaryota</taxon>
        <taxon>Viridiplantae</taxon>
        <taxon>Chlorophyta</taxon>
        <taxon>core chlorophytes</taxon>
        <taxon>Chlorophyceae</taxon>
        <taxon>CS clade</taxon>
        <taxon>Chlamydomonadales</taxon>
        <taxon>Chlamydomonadales incertae sedis</taxon>
        <taxon>Edaphochlamys</taxon>
    </lineage>
</organism>
<dbReference type="InterPro" id="IPR006671">
    <property type="entry name" value="Cyclin_N"/>
</dbReference>
<accession>A0A835XMK8</accession>
<dbReference type="FunFam" id="1.10.472.10:FF:000228">
    <property type="entry name" value="D-type cyclin"/>
    <property type="match status" value="1"/>
</dbReference>
<keyword evidence="1" id="KW-0132">Cell division</keyword>
<comment type="similarity">
    <text evidence="4">Belongs to the cyclin family.</text>
</comment>
<dbReference type="Pfam" id="PF00134">
    <property type="entry name" value="Cyclin_N"/>
    <property type="match status" value="1"/>
</dbReference>
<keyword evidence="8" id="KW-1185">Reference proteome</keyword>
<dbReference type="SUPFAM" id="SSF47954">
    <property type="entry name" value="Cyclin-like"/>
    <property type="match status" value="2"/>
</dbReference>
<evidence type="ECO:0000313" key="7">
    <source>
        <dbReference type="EMBL" id="KAG2486097.1"/>
    </source>
</evidence>
<dbReference type="SMART" id="SM00385">
    <property type="entry name" value="CYCLIN"/>
    <property type="match status" value="1"/>
</dbReference>
<gene>
    <name evidence="7" type="ORF">HYH03_015192</name>
</gene>
<dbReference type="InterPro" id="IPR013763">
    <property type="entry name" value="Cyclin-like_dom"/>
</dbReference>
<keyword evidence="2 4" id="KW-0195">Cyclin</keyword>
<dbReference type="Pfam" id="PF02984">
    <property type="entry name" value="Cyclin_C"/>
    <property type="match status" value="1"/>
</dbReference>
<evidence type="ECO:0008006" key="9">
    <source>
        <dbReference type="Google" id="ProtNLM"/>
    </source>
</evidence>
<dbReference type="AlphaFoldDB" id="A0A835XMK8"/>
<evidence type="ECO:0000256" key="1">
    <source>
        <dbReference type="ARBA" id="ARBA00022618"/>
    </source>
</evidence>
<dbReference type="Gene3D" id="1.10.472.10">
    <property type="entry name" value="Cyclin-like"/>
    <property type="match status" value="1"/>
</dbReference>
<dbReference type="GO" id="GO:0051301">
    <property type="term" value="P:cell division"/>
    <property type="evidence" value="ECO:0007669"/>
    <property type="project" value="UniProtKB-KW"/>
</dbReference>
<evidence type="ECO:0000256" key="3">
    <source>
        <dbReference type="ARBA" id="ARBA00023306"/>
    </source>
</evidence>
<evidence type="ECO:0000259" key="5">
    <source>
        <dbReference type="SMART" id="SM00385"/>
    </source>
</evidence>
<evidence type="ECO:0000256" key="2">
    <source>
        <dbReference type="ARBA" id="ARBA00023127"/>
    </source>
</evidence>
<protein>
    <recommendedName>
        <fullName evidence="9">Cyclin N-terminal domain-containing protein</fullName>
    </recommendedName>
</protein>
<feature type="domain" description="Cyclin-like" evidence="5">
    <location>
        <begin position="134"/>
        <end position="225"/>
    </location>
</feature>
<reference evidence="7" key="1">
    <citation type="journal article" date="2020" name="bioRxiv">
        <title>Comparative genomics of Chlamydomonas.</title>
        <authorList>
            <person name="Craig R.J."/>
            <person name="Hasan A.R."/>
            <person name="Ness R.W."/>
            <person name="Keightley P.D."/>
        </authorList>
    </citation>
    <scope>NUCLEOTIDE SEQUENCE</scope>
    <source>
        <strain evidence="7">CCAP 11/70</strain>
    </source>
</reference>
<sequence>MMNAECFCPVETPERSLLASEIDDLAPATGASGDSCEPVQPSSSADSELCSLLACDEDGLETPLEGQTPVQPAASGGGASLLSRSGEQHSHQFFACEAREAIRNELYRQEGLCFVPCRPETWDFARKDRPRIVSWLVEVVTTLRLSDETLHAAVSLLDRFAAGTGTLPPENVLQLLALACISLAAKHEEVAQYRADDWVGLAVDPSGNPLYQRADLQRMEWLLLETVDWRIRVPSALTFLRHFHHAVSHDPACAGLVPCDPAAAASFKSCACFLAELSLLHDSLLPYGYSTIATACLVLAEWTVHGAAAPTASSPACDASASASAAAPIPTLRTVSALTGLTGVDATVLAPQLGSCVNDLHKLYAEATTGGPNGGLPSPEQLGLVAPVVLRYTQPRP</sequence>
<dbReference type="InterPro" id="IPR004367">
    <property type="entry name" value="Cyclin_C-dom"/>
</dbReference>